<evidence type="ECO:0000256" key="1">
    <source>
        <dbReference type="SAM" id="MobiDB-lite"/>
    </source>
</evidence>
<sequence length="141" mass="15362">MVRQATGSTLHLCSSSLYSCSRAERSRRGEQEPPSEGSDNCRTEPEIFTVRAALATTVSLKSSRPPFHRNPQLRWPSRSRKIGGAIVTRGEPSLHGRVSGPWDAWLKLVGAAQAGSNPDCTIHHPTKTKHLSWVPCLGGPI</sequence>
<evidence type="ECO:0000313" key="2">
    <source>
        <dbReference type="EMBL" id="KAJ8365736.1"/>
    </source>
</evidence>
<dbReference type="Proteomes" id="UP001152622">
    <property type="component" value="Chromosome 4"/>
</dbReference>
<accession>A0A9Q1J4F0</accession>
<organism evidence="2 3">
    <name type="scientific">Synaphobranchus kaupii</name>
    <name type="common">Kaup's arrowtooth eel</name>
    <dbReference type="NCBI Taxonomy" id="118154"/>
    <lineage>
        <taxon>Eukaryota</taxon>
        <taxon>Metazoa</taxon>
        <taxon>Chordata</taxon>
        <taxon>Craniata</taxon>
        <taxon>Vertebrata</taxon>
        <taxon>Euteleostomi</taxon>
        <taxon>Actinopterygii</taxon>
        <taxon>Neopterygii</taxon>
        <taxon>Teleostei</taxon>
        <taxon>Anguilliformes</taxon>
        <taxon>Synaphobranchidae</taxon>
        <taxon>Synaphobranchus</taxon>
    </lineage>
</organism>
<gene>
    <name evidence="2" type="ORF">SKAU_G00145670</name>
</gene>
<keyword evidence="3" id="KW-1185">Reference proteome</keyword>
<proteinExistence type="predicted"/>
<dbReference type="AlphaFoldDB" id="A0A9Q1J4F0"/>
<feature type="region of interest" description="Disordered" evidence="1">
    <location>
        <begin position="59"/>
        <end position="78"/>
    </location>
</feature>
<protein>
    <submittedName>
        <fullName evidence="2">Uncharacterized protein</fullName>
    </submittedName>
</protein>
<evidence type="ECO:0000313" key="3">
    <source>
        <dbReference type="Proteomes" id="UP001152622"/>
    </source>
</evidence>
<reference evidence="2" key="1">
    <citation type="journal article" date="2023" name="Science">
        <title>Genome structures resolve the early diversification of teleost fishes.</title>
        <authorList>
            <person name="Parey E."/>
            <person name="Louis A."/>
            <person name="Montfort J."/>
            <person name="Bouchez O."/>
            <person name="Roques C."/>
            <person name="Iampietro C."/>
            <person name="Lluch J."/>
            <person name="Castinel A."/>
            <person name="Donnadieu C."/>
            <person name="Desvignes T."/>
            <person name="Floi Bucao C."/>
            <person name="Jouanno E."/>
            <person name="Wen M."/>
            <person name="Mejri S."/>
            <person name="Dirks R."/>
            <person name="Jansen H."/>
            <person name="Henkel C."/>
            <person name="Chen W.J."/>
            <person name="Zahm M."/>
            <person name="Cabau C."/>
            <person name="Klopp C."/>
            <person name="Thompson A.W."/>
            <person name="Robinson-Rechavi M."/>
            <person name="Braasch I."/>
            <person name="Lecointre G."/>
            <person name="Bobe J."/>
            <person name="Postlethwait J.H."/>
            <person name="Berthelot C."/>
            <person name="Roest Crollius H."/>
            <person name="Guiguen Y."/>
        </authorList>
    </citation>
    <scope>NUCLEOTIDE SEQUENCE</scope>
    <source>
        <strain evidence="2">WJC10195</strain>
    </source>
</reference>
<name>A0A9Q1J4F0_SYNKA</name>
<dbReference type="PROSITE" id="PS51257">
    <property type="entry name" value="PROKAR_LIPOPROTEIN"/>
    <property type="match status" value="1"/>
</dbReference>
<dbReference type="EMBL" id="JAINUF010000004">
    <property type="protein sequence ID" value="KAJ8365736.1"/>
    <property type="molecule type" value="Genomic_DNA"/>
</dbReference>
<feature type="region of interest" description="Disordered" evidence="1">
    <location>
        <begin position="23"/>
        <end position="44"/>
    </location>
</feature>
<comment type="caution">
    <text evidence="2">The sequence shown here is derived from an EMBL/GenBank/DDBJ whole genome shotgun (WGS) entry which is preliminary data.</text>
</comment>